<dbReference type="RefSeq" id="WP_166843554.1">
    <property type="nucleotide sequence ID" value="NZ_JAAONY010000005.1"/>
</dbReference>
<accession>A0A7X0MXI9</accession>
<keyword evidence="2" id="KW-1185">Reference proteome</keyword>
<name>A0A7X0MXI9_9GAMM</name>
<dbReference type="Proteomes" id="UP000528457">
    <property type="component" value="Unassembled WGS sequence"/>
</dbReference>
<dbReference type="AlphaFoldDB" id="A0A7X0MXI9"/>
<protein>
    <submittedName>
        <fullName evidence="1">Uncharacterized protein</fullName>
    </submittedName>
</protein>
<gene>
    <name evidence="1" type="ORF">HNR48_004131</name>
</gene>
<organism evidence="1 2">
    <name type="scientific">Pseudoteredinibacter isoporae</name>
    <dbReference type="NCBI Taxonomy" id="570281"/>
    <lineage>
        <taxon>Bacteria</taxon>
        <taxon>Pseudomonadati</taxon>
        <taxon>Pseudomonadota</taxon>
        <taxon>Gammaproteobacteria</taxon>
        <taxon>Cellvibrionales</taxon>
        <taxon>Cellvibrionaceae</taxon>
        <taxon>Pseudoteredinibacter</taxon>
    </lineage>
</organism>
<evidence type="ECO:0000313" key="2">
    <source>
        <dbReference type="Proteomes" id="UP000528457"/>
    </source>
</evidence>
<sequence length="86" mass="9711">MEFHAVFMDVTTGEVVYGVREVSTADQAESHNTQQRCWLLSGECLRGPTSDGVYLTPRRAYQLLTESNEMEDLGEGDHQLNLFSNQ</sequence>
<dbReference type="EMBL" id="JACHHT010000005">
    <property type="protein sequence ID" value="MBB6523816.1"/>
    <property type="molecule type" value="Genomic_DNA"/>
</dbReference>
<comment type="caution">
    <text evidence="1">The sequence shown here is derived from an EMBL/GenBank/DDBJ whole genome shotgun (WGS) entry which is preliminary data.</text>
</comment>
<proteinExistence type="predicted"/>
<dbReference type="InParanoid" id="A0A7X0MXI9"/>
<evidence type="ECO:0000313" key="1">
    <source>
        <dbReference type="EMBL" id="MBB6523816.1"/>
    </source>
</evidence>
<reference evidence="1 2" key="1">
    <citation type="submission" date="2020-08" db="EMBL/GenBank/DDBJ databases">
        <title>Genomic Encyclopedia of Type Strains, Phase IV (KMG-IV): sequencing the most valuable type-strain genomes for metagenomic binning, comparative biology and taxonomic classification.</title>
        <authorList>
            <person name="Goeker M."/>
        </authorList>
    </citation>
    <scope>NUCLEOTIDE SEQUENCE [LARGE SCALE GENOMIC DNA]</scope>
    <source>
        <strain evidence="1 2">DSM 22368</strain>
    </source>
</reference>